<feature type="compositionally biased region" description="Pro residues" evidence="1">
    <location>
        <begin position="150"/>
        <end position="167"/>
    </location>
</feature>
<dbReference type="KEGG" id="spai:FPZ24_03825"/>
<evidence type="ECO:0000256" key="1">
    <source>
        <dbReference type="SAM" id="MobiDB-lite"/>
    </source>
</evidence>
<dbReference type="Proteomes" id="UP000315673">
    <property type="component" value="Chromosome"/>
</dbReference>
<sequence length="180" mass="17755">MIDTSKFTMGLSPKARLGLGGAALLALGLAGGAGATKLTRPAVEMAPVMPVAIATLPNRSGPVTVKGKVAEVYGDRFTVTDGSGKTMVDAREGDAMVQPGATLLVQGRYDDGQLRASFLVDGNGRIASVGPAGRPPHGPKGPGARGPAGPDSPPPPPANGCPPPPAPSAAAAPQLAPATK</sequence>
<evidence type="ECO:0000313" key="3">
    <source>
        <dbReference type="Proteomes" id="UP000315673"/>
    </source>
</evidence>
<dbReference type="InterPro" id="IPR036700">
    <property type="entry name" value="BOBF_sf"/>
</dbReference>
<name>A0A5B8LGD1_9SPHN</name>
<protein>
    <recommendedName>
        <fullName evidence="4">Bacterial OB-fold domain-containing protein</fullName>
    </recommendedName>
</protein>
<dbReference type="RefSeq" id="WP_146569798.1">
    <property type="nucleotide sequence ID" value="NZ_CP042306.1"/>
</dbReference>
<proteinExistence type="predicted"/>
<reference evidence="2 3" key="1">
    <citation type="submission" date="2019-07" db="EMBL/GenBank/DDBJ databases">
        <title>Full genome sequence of Sphingomonas sp. 4R-6-7(HKS19).</title>
        <authorList>
            <person name="Im W.-T."/>
        </authorList>
    </citation>
    <scope>NUCLEOTIDE SEQUENCE [LARGE SCALE GENOMIC DNA]</scope>
    <source>
        <strain evidence="2 3">HKS19</strain>
    </source>
</reference>
<dbReference type="OrthoDB" id="7285223at2"/>
<dbReference type="EMBL" id="CP042306">
    <property type="protein sequence ID" value="QDZ06714.1"/>
    <property type="molecule type" value="Genomic_DNA"/>
</dbReference>
<evidence type="ECO:0008006" key="4">
    <source>
        <dbReference type="Google" id="ProtNLM"/>
    </source>
</evidence>
<feature type="region of interest" description="Disordered" evidence="1">
    <location>
        <begin position="127"/>
        <end position="180"/>
    </location>
</feature>
<evidence type="ECO:0000313" key="2">
    <source>
        <dbReference type="EMBL" id="QDZ06714.1"/>
    </source>
</evidence>
<keyword evidence="3" id="KW-1185">Reference proteome</keyword>
<organism evidence="2 3">
    <name type="scientific">Sphingomonas panacisoli</name>
    <dbReference type="NCBI Taxonomy" id="1813879"/>
    <lineage>
        <taxon>Bacteria</taxon>
        <taxon>Pseudomonadati</taxon>
        <taxon>Pseudomonadota</taxon>
        <taxon>Alphaproteobacteria</taxon>
        <taxon>Sphingomonadales</taxon>
        <taxon>Sphingomonadaceae</taxon>
        <taxon>Sphingomonas</taxon>
    </lineage>
</organism>
<dbReference type="AlphaFoldDB" id="A0A5B8LGD1"/>
<accession>A0A5B8LGD1</accession>
<gene>
    <name evidence="2" type="ORF">FPZ24_03825</name>
</gene>
<feature type="compositionally biased region" description="Low complexity" evidence="1">
    <location>
        <begin position="168"/>
        <end position="180"/>
    </location>
</feature>
<dbReference type="SUPFAM" id="SSF101756">
    <property type="entry name" value="Hypothetical protein YgiW"/>
    <property type="match status" value="1"/>
</dbReference>